<dbReference type="InterPro" id="IPR051012">
    <property type="entry name" value="CellSynth/LPSAsmb/PSIAsmb"/>
</dbReference>
<evidence type="ECO:0000313" key="4">
    <source>
        <dbReference type="EMBL" id="ELA08666.1"/>
    </source>
</evidence>
<keyword evidence="1" id="KW-0677">Repeat</keyword>
<proteinExistence type="predicted"/>
<feature type="repeat" description="TPR" evidence="3">
    <location>
        <begin position="174"/>
        <end position="207"/>
    </location>
</feature>
<dbReference type="Gene3D" id="1.25.40.10">
    <property type="entry name" value="Tetratricopeptide repeat domain"/>
    <property type="match status" value="1"/>
</dbReference>
<dbReference type="PATRIC" id="fig|1230338.3.peg.1912"/>
<keyword evidence="5" id="KW-1185">Reference proteome</keyword>
<accession>L2F7D2</accession>
<comment type="caution">
    <text evidence="4">The sequence shown here is derived from an EMBL/GenBank/DDBJ whole genome shotgun (WGS) entry which is preliminary data.</text>
</comment>
<dbReference type="RefSeq" id="WP_009502224.1">
    <property type="nucleotide sequence ID" value="NZ_ANIN01000002.1"/>
</dbReference>
<name>L2F7D2_9GAMM</name>
<evidence type="ECO:0000256" key="3">
    <source>
        <dbReference type="PROSITE-ProRule" id="PRU00339"/>
    </source>
</evidence>
<dbReference type="Pfam" id="PF13431">
    <property type="entry name" value="TPR_17"/>
    <property type="match status" value="1"/>
</dbReference>
<gene>
    <name evidence="4" type="ORF">MOMA_08911</name>
</gene>
<organism evidence="4 5">
    <name type="scientific">Moraxella macacae 0408225</name>
    <dbReference type="NCBI Taxonomy" id="1230338"/>
    <lineage>
        <taxon>Bacteria</taxon>
        <taxon>Pseudomonadati</taxon>
        <taxon>Pseudomonadota</taxon>
        <taxon>Gammaproteobacteria</taxon>
        <taxon>Moraxellales</taxon>
        <taxon>Moraxellaceae</taxon>
        <taxon>Moraxella</taxon>
    </lineage>
</organism>
<dbReference type="OrthoDB" id="129043at2"/>
<dbReference type="InterPro" id="IPR019734">
    <property type="entry name" value="TPR_rpt"/>
</dbReference>
<protein>
    <submittedName>
        <fullName evidence="4">Uncharacterized protein</fullName>
    </submittedName>
</protein>
<evidence type="ECO:0000256" key="1">
    <source>
        <dbReference type="ARBA" id="ARBA00022737"/>
    </source>
</evidence>
<dbReference type="NCBIfam" id="TIGR02521">
    <property type="entry name" value="type_IV_pilW"/>
    <property type="match status" value="1"/>
</dbReference>
<dbReference type="PANTHER" id="PTHR45586:SF1">
    <property type="entry name" value="LIPOPOLYSACCHARIDE ASSEMBLY PROTEIN B"/>
    <property type="match status" value="1"/>
</dbReference>
<keyword evidence="2 3" id="KW-0802">TPR repeat</keyword>
<dbReference type="AlphaFoldDB" id="L2F7D2"/>
<sequence>MKQLNHGLMLDNDDFGLKKWKKNVLASLVVLGMSVIVMGCSQSQTISSQTITSSDPSRWIKDPKEIARSRTAIAAQFIREHRLDDAKRQLEQALKSDPNSPQAHDMMGVLLQQEGSALNLQKAQAYFKKALELDPDFTQAHNNYGVYLAKVKRYSEAIAQFEIAGSTLGYEGRADALENLGRMYLQVNDTAKAKEAFGKALDANRYSVIARSEMIDIFINEKQTLNAKKLHADLMTILGEEYLDPRTLQQGARLAKLTGNNTELQKFSQQLLDKFPTSSEAKQLKQWLRTPNAVWK</sequence>
<dbReference type="eggNOG" id="COG3063">
    <property type="taxonomic scope" value="Bacteria"/>
</dbReference>
<dbReference type="SUPFAM" id="SSF48452">
    <property type="entry name" value="TPR-like"/>
    <property type="match status" value="1"/>
</dbReference>
<dbReference type="Proteomes" id="UP000023795">
    <property type="component" value="Unassembled WGS sequence"/>
</dbReference>
<dbReference type="STRING" id="1230338.MOMA_08911"/>
<reference evidence="4 5" key="1">
    <citation type="journal article" date="2013" name="Genome Announc.">
        <title>Genome Sequence of Moraxella macacae 0408225, a Novel Bacterial Species Isolated from a Cynomolgus Macaque with Epistaxis.</title>
        <authorList>
            <person name="Ladner J.T."/>
            <person name="Whitehouse C.A."/>
            <person name="Koroleva G.I."/>
            <person name="Palacios G.F."/>
        </authorList>
    </citation>
    <scope>NUCLEOTIDE SEQUENCE [LARGE SCALE GENOMIC DNA]</scope>
    <source>
        <strain evidence="4 5">0408225</strain>
    </source>
</reference>
<dbReference type="PROSITE" id="PS50005">
    <property type="entry name" value="TPR"/>
    <property type="match status" value="2"/>
</dbReference>
<dbReference type="InterPro" id="IPR011990">
    <property type="entry name" value="TPR-like_helical_dom_sf"/>
</dbReference>
<feature type="repeat" description="TPR" evidence="3">
    <location>
        <begin position="67"/>
        <end position="100"/>
    </location>
</feature>
<dbReference type="EMBL" id="ANIN01000002">
    <property type="protein sequence ID" value="ELA08666.1"/>
    <property type="molecule type" value="Genomic_DNA"/>
</dbReference>
<evidence type="ECO:0000313" key="5">
    <source>
        <dbReference type="Proteomes" id="UP000023795"/>
    </source>
</evidence>
<evidence type="ECO:0000256" key="2">
    <source>
        <dbReference type="ARBA" id="ARBA00022803"/>
    </source>
</evidence>
<dbReference type="Pfam" id="PF13181">
    <property type="entry name" value="TPR_8"/>
    <property type="match status" value="1"/>
</dbReference>
<dbReference type="InterPro" id="IPR013360">
    <property type="entry name" value="Pilus_4_PilW"/>
</dbReference>
<dbReference type="PANTHER" id="PTHR45586">
    <property type="entry name" value="TPR REPEAT-CONTAINING PROTEIN PA4667"/>
    <property type="match status" value="1"/>
</dbReference>
<dbReference type="SMART" id="SM00028">
    <property type="entry name" value="TPR"/>
    <property type="match status" value="3"/>
</dbReference>